<evidence type="ECO:0000256" key="12">
    <source>
        <dbReference type="HAMAP-Rule" id="MF_01569"/>
    </source>
</evidence>
<evidence type="ECO:0000313" key="14">
    <source>
        <dbReference type="EMBL" id="EKY25610.1"/>
    </source>
</evidence>
<dbReference type="FunFam" id="3.30.930.10:FF:000066">
    <property type="entry name" value="Proline--tRNA ligase"/>
    <property type="match status" value="1"/>
</dbReference>
<comment type="subunit">
    <text evidence="2 12">Homodimer.</text>
</comment>
<comment type="domain">
    <text evidence="12">Consists of three domains: the N-terminal catalytic domain, the editing domain and the C-terminal anticodon-binding domain.</text>
</comment>
<dbReference type="GO" id="GO:0005829">
    <property type="term" value="C:cytosol"/>
    <property type="evidence" value="ECO:0007669"/>
    <property type="project" value="TreeGrafter"/>
</dbReference>
<dbReference type="PROSITE" id="PS50862">
    <property type="entry name" value="AA_TRNA_LIGASE_II"/>
    <property type="match status" value="1"/>
</dbReference>
<dbReference type="Pfam" id="PF03129">
    <property type="entry name" value="HGTP_anticodon"/>
    <property type="match status" value="1"/>
</dbReference>
<dbReference type="GO" id="GO:0140096">
    <property type="term" value="F:catalytic activity, acting on a protein"/>
    <property type="evidence" value="ECO:0007669"/>
    <property type="project" value="UniProtKB-ARBA"/>
</dbReference>
<evidence type="ECO:0000256" key="5">
    <source>
        <dbReference type="ARBA" id="ARBA00022741"/>
    </source>
</evidence>
<dbReference type="EMBL" id="AMEZ01000067">
    <property type="protein sequence ID" value="EKY25610.1"/>
    <property type="molecule type" value="Genomic_DNA"/>
</dbReference>
<evidence type="ECO:0000256" key="10">
    <source>
        <dbReference type="ARBA" id="ARBA00053664"/>
    </source>
</evidence>
<keyword evidence="3 12" id="KW-0963">Cytoplasm</keyword>
<keyword evidence="15" id="KW-1185">Reference proteome</keyword>
<dbReference type="InterPro" id="IPR006195">
    <property type="entry name" value="aa-tRNA-synth_II"/>
</dbReference>
<comment type="caution">
    <text evidence="14">The sequence shown here is derived from an EMBL/GenBank/DDBJ whole genome shotgun (WGS) entry which is preliminary data.</text>
</comment>
<dbReference type="CDD" id="cd00779">
    <property type="entry name" value="ProRS_core_prok"/>
    <property type="match status" value="1"/>
</dbReference>
<dbReference type="FunFam" id="3.30.930.10:FF:000065">
    <property type="entry name" value="Proline--tRNA ligase"/>
    <property type="match status" value="1"/>
</dbReference>
<dbReference type="GO" id="GO:0016740">
    <property type="term" value="F:transferase activity"/>
    <property type="evidence" value="ECO:0007669"/>
    <property type="project" value="UniProtKB-ARBA"/>
</dbReference>
<evidence type="ECO:0000256" key="3">
    <source>
        <dbReference type="ARBA" id="ARBA00022490"/>
    </source>
</evidence>
<dbReference type="InterPro" id="IPR045864">
    <property type="entry name" value="aa-tRNA-synth_II/BPL/LPL"/>
</dbReference>
<comment type="similarity">
    <text evidence="11 12">Belongs to the class-II aminoacyl-tRNA synthetase family. ProS type 1 subfamily.</text>
</comment>
<evidence type="ECO:0000256" key="11">
    <source>
        <dbReference type="ARBA" id="ARBA00060755"/>
    </source>
</evidence>
<dbReference type="InterPro" id="IPR036621">
    <property type="entry name" value="Anticodon-bd_dom_sf"/>
</dbReference>
<dbReference type="SUPFAM" id="SSF52954">
    <property type="entry name" value="Class II aaRS ABD-related"/>
    <property type="match status" value="1"/>
</dbReference>
<accession>L1QD37</accession>
<dbReference type="InterPro" id="IPR023717">
    <property type="entry name" value="Pro-tRNA-Synthase_IIa_type1"/>
</dbReference>
<dbReference type="InterPro" id="IPR007214">
    <property type="entry name" value="YbaK/aa-tRNA-synth-assoc-dom"/>
</dbReference>
<dbReference type="InterPro" id="IPR044140">
    <property type="entry name" value="ProRS_anticodon_short"/>
</dbReference>
<dbReference type="CDD" id="cd00861">
    <property type="entry name" value="ProRS_anticodon_short"/>
    <property type="match status" value="1"/>
</dbReference>
<dbReference type="CDD" id="cd04334">
    <property type="entry name" value="ProRS-INS"/>
    <property type="match status" value="1"/>
</dbReference>
<dbReference type="HAMAP" id="MF_01569">
    <property type="entry name" value="Pro_tRNA_synth_type1"/>
    <property type="match status" value="1"/>
</dbReference>
<organism evidence="14 15">
    <name type="scientific">Clostridium celatum DSM 1785</name>
    <dbReference type="NCBI Taxonomy" id="545697"/>
    <lineage>
        <taxon>Bacteria</taxon>
        <taxon>Bacillati</taxon>
        <taxon>Bacillota</taxon>
        <taxon>Clostridia</taxon>
        <taxon>Eubacteriales</taxon>
        <taxon>Clostridiaceae</taxon>
        <taxon>Clostridium</taxon>
    </lineage>
</organism>
<dbReference type="Pfam" id="PF04073">
    <property type="entry name" value="tRNA_edit"/>
    <property type="match status" value="1"/>
</dbReference>
<evidence type="ECO:0000256" key="1">
    <source>
        <dbReference type="ARBA" id="ARBA00004496"/>
    </source>
</evidence>
<keyword evidence="6 12" id="KW-0067">ATP-binding</keyword>
<dbReference type="InterPro" id="IPR036754">
    <property type="entry name" value="YbaK/aa-tRNA-synt-asso_dom_sf"/>
</dbReference>
<dbReference type="NCBIfam" id="TIGR00409">
    <property type="entry name" value="proS_fam_II"/>
    <property type="match status" value="1"/>
</dbReference>
<dbReference type="AlphaFoldDB" id="L1QD37"/>
<keyword evidence="4 12" id="KW-0436">Ligase</keyword>
<dbReference type="HOGENOM" id="CLU_016739_0_0_9"/>
<dbReference type="PANTHER" id="PTHR42753:SF2">
    <property type="entry name" value="PROLINE--TRNA LIGASE"/>
    <property type="match status" value="1"/>
</dbReference>
<evidence type="ECO:0000256" key="6">
    <source>
        <dbReference type="ARBA" id="ARBA00022840"/>
    </source>
</evidence>
<proteinExistence type="inferred from homology"/>
<dbReference type="Pfam" id="PF00587">
    <property type="entry name" value="tRNA-synt_2b"/>
    <property type="match status" value="1"/>
</dbReference>
<evidence type="ECO:0000256" key="4">
    <source>
        <dbReference type="ARBA" id="ARBA00022598"/>
    </source>
</evidence>
<dbReference type="GO" id="GO:0002161">
    <property type="term" value="F:aminoacyl-tRNA deacylase activity"/>
    <property type="evidence" value="ECO:0007669"/>
    <property type="project" value="InterPro"/>
</dbReference>
<keyword evidence="5 12" id="KW-0547">Nucleotide-binding</keyword>
<dbReference type="NCBIfam" id="NF006625">
    <property type="entry name" value="PRK09194.1"/>
    <property type="match status" value="1"/>
</dbReference>
<dbReference type="InterPro" id="IPR050062">
    <property type="entry name" value="Pro-tRNA_synthetase"/>
</dbReference>
<dbReference type="PANTHER" id="PTHR42753">
    <property type="entry name" value="MITOCHONDRIAL RIBOSOME PROTEIN L39/PROLYL-TRNA LIGASE FAMILY MEMBER"/>
    <property type="match status" value="1"/>
</dbReference>
<comment type="subcellular location">
    <subcellularLocation>
        <location evidence="1 12">Cytoplasm</location>
    </subcellularLocation>
</comment>
<evidence type="ECO:0000256" key="9">
    <source>
        <dbReference type="ARBA" id="ARBA00047671"/>
    </source>
</evidence>
<dbReference type="InterPro" id="IPR004500">
    <property type="entry name" value="Pro-tRNA-synth_IIa_bac-type"/>
</dbReference>
<dbReference type="Gene3D" id="3.40.50.800">
    <property type="entry name" value="Anticodon-binding domain"/>
    <property type="match status" value="1"/>
</dbReference>
<dbReference type="Proteomes" id="UP000010420">
    <property type="component" value="Unassembled WGS sequence"/>
</dbReference>
<feature type="domain" description="Aminoacyl-transfer RNA synthetases class-II family profile" evidence="13">
    <location>
        <begin position="43"/>
        <end position="468"/>
    </location>
</feature>
<dbReference type="FunFam" id="3.40.50.800:FF:000011">
    <property type="entry name" value="Proline--tRNA ligase"/>
    <property type="match status" value="1"/>
</dbReference>
<sequence length="574" mass="64289">MEEQIMKMSNMLVSTLREVPAEAEIDSHKLMLRAGMIRKMAAGVYNYMPIGLKVLKNIEEIVREEMNEAGAQEFLASAVLPAELWQESGRWDVYGDEMFRLKDRNNRDFCLGPTHEEVFTDIARNEIKSYKQLPVNLYQIQTKYRDERRPRFGVMRSREFIMKDAYSFDKDQAGLDVSYDKMHDAYVKIFNRCGIDAKCVAADSGAIGGSNSAEFMVKSEVGEDDVVFCSACDYAANIEKAEATAERAEVEELLEMEKVATPDSRGIDEVSSFLNVSPKKTVKLLMFNVDGKIVGVVVRGDREVNEVKVSNAANAATDIAMASHEEYRNATGCEVGFGGPVGIKVDLLLVDEEVTYMYNMITGANETGYHLKNVNYGRDFEGTVGDFRNIESGEKCPECGAEVTIARGTEVGHIFKLGTKYSEAMNATFIDENGKNTPFVMGCYGIGVTRTMASIIEQHHDDNGIIWPLSVAPYHVSVIPVNIKDEAQMEIANKLYEELRRIGVDAILDDRNERPGVKFKDSELIGIPMRVTVGKKITDGEVEFKLRDGEMEVIKIDDVIETVKSQFEKNNIRL</sequence>
<evidence type="ECO:0000256" key="7">
    <source>
        <dbReference type="ARBA" id="ARBA00022917"/>
    </source>
</evidence>
<reference evidence="14 15" key="1">
    <citation type="submission" date="2012-05" db="EMBL/GenBank/DDBJ databases">
        <authorList>
            <person name="Weinstock G."/>
            <person name="Sodergren E."/>
            <person name="Lobos E.A."/>
            <person name="Fulton L."/>
            <person name="Fulton R."/>
            <person name="Courtney L."/>
            <person name="Fronick C."/>
            <person name="O'Laughlin M."/>
            <person name="Godfrey J."/>
            <person name="Wilson R.M."/>
            <person name="Miner T."/>
            <person name="Farmer C."/>
            <person name="Delehaunty K."/>
            <person name="Cordes M."/>
            <person name="Minx P."/>
            <person name="Tomlinson C."/>
            <person name="Chen J."/>
            <person name="Wollam A."/>
            <person name="Pepin K.H."/>
            <person name="Bhonagiri V."/>
            <person name="Zhang X."/>
            <person name="Suruliraj S."/>
            <person name="Warren W."/>
            <person name="Mitreva M."/>
            <person name="Mardis E.R."/>
            <person name="Wilson R.K."/>
        </authorList>
    </citation>
    <scope>NUCLEOTIDE SEQUENCE [LARGE SCALE GENOMIC DNA]</scope>
    <source>
        <strain evidence="14 15">DSM 1785</strain>
    </source>
</reference>
<dbReference type="InterPro" id="IPR004154">
    <property type="entry name" value="Anticodon-bd"/>
</dbReference>
<dbReference type="eggNOG" id="COG0442">
    <property type="taxonomic scope" value="Bacteria"/>
</dbReference>
<dbReference type="InterPro" id="IPR033730">
    <property type="entry name" value="ProRS_core_prok"/>
</dbReference>
<dbReference type="InterPro" id="IPR002316">
    <property type="entry name" value="Pro-tRNA-ligase_IIa"/>
</dbReference>
<name>L1QD37_9CLOT</name>
<keyword evidence="8 12" id="KW-0030">Aminoacyl-tRNA synthetase</keyword>
<dbReference type="InterPro" id="IPR002314">
    <property type="entry name" value="aa-tRNA-synt_IIb"/>
</dbReference>
<dbReference type="GO" id="GO:0005524">
    <property type="term" value="F:ATP binding"/>
    <property type="evidence" value="ECO:0007669"/>
    <property type="project" value="UniProtKB-UniRule"/>
</dbReference>
<evidence type="ECO:0000256" key="2">
    <source>
        <dbReference type="ARBA" id="ARBA00011738"/>
    </source>
</evidence>
<evidence type="ECO:0000256" key="8">
    <source>
        <dbReference type="ARBA" id="ARBA00023146"/>
    </source>
</evidence>
<comment type="catalytic activity">
    <reaction evidence="9 12">
        <text>tRNA(Pro) + L-proline + ATP = L-prolyl-tRNA(Pro) + AMP + diphosphate</text>
        <dbReference type="Rhea" id="RHEA:14305"/>
        <dbReference type="Rhea" id="RHEA-COMP:9700"/>
        <dbReference type="Rhea" id="RHEA-COMP:9702"/>
        <dbReference type="ChEBI" id="CHEBI:30616"/>
        <dbReference type="ChEBI" id="CHEBI:33019"/>
        <dbReference type="ChEBI" id="CHEBI:60039"/>
        <dbReference type="ChEBI" id="CHEBI:78442"/>
        <dbReference type="ChEBI" id="CHEBI:78532"/>
        <dbReference type="ChEBI" id="CHEBI:456215"/>
        <dbReference type="EC" id="6.1.1.15"/>
    </reaction>
</comment>
<dbReference type="PIRSF" id="PIRSF001535">
    <property type="entry name" value="ProRS_1"/>
    <property type="match status" value="1"/>
</dbReference>
<dbReference type="Gene3D" id="3.30.930.10">
    <property type="entry name" value="Bira Bifunctional Protein, Domain 2"/>
    <property type="match status" value="2"/>
</dbReference>
<dbReference type="GO" id="GO:0004827">
    <property type="term" value="F:proline-tRNA ligase activity"/>
    <property type="evidence" value="ECO:0007669"/>
    <property type="project" value="UniProtKB-UniRule"/>
</dbReference>
<dbReference type="PATRIC" id="fig|545697.3.peg.2393"/>
<dbReference type="STRING" id="545697.HMPREF0216_02430"/>
<dbReference type="EC" id="6.1.1.15" evidence="12"/>
<dbReference type="PRINTS" id="PR01046">
    <property type="entry name" value="TRNASYNTHPRO"/>
</dbReference>
<evidence type="ECO:0000259" key="13">
    <source>
        <dbReference type="PROSITE" id="PS50862"/>
    </source>
</evidence>
<dbReference type="SUPFAM" id="SSF55681">
    <property type="entry name" value="Class II aaRS and biotin synthetases"/>
    <property type="match status" value="1"/>
</dbReference>
<protein>
    <recommendedName>
        <fullName evidence="12">Proline--tRNA ligase</fullName>
        <ecNumber evidence="12">6.1.1.15</ecNumber>
    </recommendedName>
    <alternativeName>
        <fullName evidence="12">Prolyl-tRNA synthetase</fullName>
        <shortName evidence="12">ProRS</shortName>
    </alternativeName>
</protein>
<dbReference type="SUPFAM" id="SSF55826">
    <property type="entry name" value="YbaK/ProRS associated domain"/>
    <property type="match status" value="1"/>
</dbReference>
<keyword evidence="7 12" id="KW-0648">Protein biosynthesis</keyword>
<dbReference type="GO" id="GO:0006433">
    <property type="term" value="P:prolyl-tRNA aminoacylation"/>
    <property type="evidence" value="ECO:0007669"/>
    <property type="project" value="UniProtKB-UniRule"/>
</dbReference>
<evidence type="ECO:0000313" key="15">
    <source>
        <dbReference type="Proteomes" id="UP000010420"/>
    </source>
</evidence>
<comment type="function">
    <text evidence="10 12">Catalyzes the attachment of proline to tRNA(Pro) in a two-step reaction: proline is first activated by ATP to form Pro-AMP and then transferred to the acceptor end of tRNA(Pro). As ProRS can inadvertently accommodate and process non-cognate amino acids such as alanine and cysteine, to avoid such errors it has two additional distinct editing activities against alanine. One activity is designated as 'pretransfer' editing and involves the tRNA(Pro)-independent hydrolysis of activated Ala-AMP. The other activity is designated 'posttransfer' editing and involves deacylation of mischarged Ala-tRNA(Pro). The misacylated Cys-tRNA(Pro) is not edited by ProRS.</text>
</comment>
<gene>
    <name evidence="12" type="primary">proS</name>
    <name evidence="14" type="ORF">HMPREF0216_02430</name>
</gene>